<reference evidence="3" key="1">
    <citation type="submission" date="2020-04" db="EMBL/GenBank/DDBJ databases">
        <authorList>
            <person name="Alioto T."/>
            <person name="Alioto T."/>
            <person name="Gomez Garrido J."/>
        </authorList>
    </citation>
    <scope>NUCLEOTIDE SEQUENCE</scope>
    <source>
        <strain evidence="3">A484AB</strain>
    </source>
</reference>
<dbReference type="InterPro" id="IPR015915">
    <property type="entry name" value="Kelch-typ_b-propeller"/>
</dbReference>
<dbReference type="SUPFAM" id="SSF117281">
    <property type="entry name" value="Kelch motif"/>
    <property type="match status" value="1"/>
</dbReference>
<keyword evidence="1" id="KW-0880">Kelch repeat</keyword>
<evidence type="ECO:0000256" key="1">
    <source>
        <dbReference type="ARBA" id="ARBA00022441"/>
    </source>
</evidence>
<evidence type="ECO:0000313" key="4">
    <source>
        <dbReference type="Proteomes" id="UP001152795"/>
    </source>
</evidence>
<dbReference type="AlphaFoldDB" id="A0A7D9J8A6"/>
<organism evidence="3 4">
    <name type="scientific">Paramuricea clavata</name>
    <name type="common">Red gorgonian</name>
    <name type="synonym">Violescent sea-whip</name>
    <dbReference type="NCBI Taxonomy" id="317549"/>
    <lineage>
        <taxon>Eukaryota</taxon>
        <taxon>Metazoa</taxon>
        <taxon>Cnidaria</taxon>
        <taxon>Anthozoa</taxon>
        <taxon>Octocorallia</taxon>
        <taxon>Malacalcyonacea</taxon>
        <taxon>Plexauridae</taxon>
        <taxon>Paramuricea</taxon>
    </lineage>
</organism>
<dbReference type="SMART" id="SM00612">
    <property type="entry name" value="Kelch"/>
    <property type="match status" value="5"/>
</dbReference>
<dbReference type="Pfam" id="PF24681">
    <property type="entry name" value="Kelch_KLHDC2_KLHL20_DRC7"/>
    <property type="match status" value="1"/>
</dbReference>
<dbReference type="PANTHER" id="PTHR45632">
    <property type="entry name" value="LD33804P"/>
    <property type="match status" value="1"/>
</dbReference>
<dbReference type="InterPro" id="IPR006652">
    <property type="entry name" value="Kelch_1"/>
</dbReference>
<evidence type="ECO:0000313" key="3">
    <source>
        <dbReference type="EMBL" id="CAB4024211.1"/>
    </source>
</evidence>
<evidence type="ECO:0000256" key="2">
    <source>
        <dbReference type="ARBA" id="ARBA00022737"/>
    </source>
</evidence>
<dbReference type="PANTHER" id="PTHR45632:SF3">
    <property type="entry name" value="KELCH-LIKE PROTEIN 32"/>
    <property type="match status" value="1"/>
</dbReference>
<dbReference type="Pfam" id="PF01344">
    <property type="entry name" value="Kelch_1"/>
    <property type="match status" value="2"/>
</dbReference>
<dbReference type="OrthoDB" id="5946597at2759"/>
<sequence length="374" mass="41995">MERKQDEINVKVNQMKENVDKIKQTQAEMKADQMAFEAEVIYRFATMTQMLNQLLQGRNVNNNGAHALDPPVPVNNQDIIIFGGRYGPRQNNILNTVEKYNITEGTSTELPPMNHLRTQSASCVYNGDVIVTGGSVGKAGTDLIEILKMNQHPLRWTIFDGKLPIKLSVHNVTVYRDKLYIIGGCIWEGNTPSDAIYELSLAPAYTVKFLARMPQPRRNHRAEIVSGKLFILGGTTTHHNKDATDSVVMYDFIKNEIKPCPPLRKPVLGLSTVTWGNMIIVVGGADRNGQVLNDVIMYHIETGRGERLPSLKHKRWGASAVMMHDVIVVLGGWNREEGHLNSVESFTMGDNQWKELPGMKEKRLWANAVVTPRN</sequence>
<name>A0A7D9J8A6_PARCT</name>
<dbReference type="EMBL" id="CACRXK020012899">
    <property type="protein sequence ID" value="CAB4024211.1"/>
    <property type="molecule type" value="Genomic_DNA"/>
</dbReference>
<dbReference type="Gene3D" id="2.120.10.80">
    <property type="entry name" value="Kelch-type beta propeller"/>
    <property type="match status" value="2"/>
</dbReference>
<accession>A0A7D9J8A6</accession>
<protein>
    <submittedName>
        <fullName evidence="3">Actin-binding IPP-like</fullName>
    </submittedName>
</protein>
<proteinExistence type="predicted"/>
<keyword evidence="2" id="KW-0677">Repeat</keyword>
<comment type="caution">
    <text evidence="3">The sequence shown here is derived from an EMBL/GenBank/DDBJ whole genome shotgun (WGS) entry which is preliminary data.</text>
</comment>
<gene>
    <name evidence="3" type="ORF">PACLA_8A007955</name>
</gene>
<dbReference type="Proteomes" id="UP001152795">
    <property type="component" value="Unassembled WGS sequence"/>
</dbReference>
<keyword evidence="4" id="KW-1185">Reference proteome</keyword>